<keyword evidence="1" id="KW-0812">Transmembrane</keyword>
<reference evidence="3" key="1">
    <citation type="submission" date="2021-05" db="EMBL/GenBank/DDBJ databases">
        <authorList>
            <person name="Alioto T."/>
            <person name="Alioto T."/>
            <person name="Gomez Garrido J."/>
        </authorList>
    </citation>
    <scope>NUCLEOTIDE SEQUENCE</scope>
</reference>
<keyword evidence="2" id="KW-0732">Signal</keyword>
<feature type="chain" id="PRO_5036262261" evidence="2">
    <location>
        <begin position="25"/>
        <end position="127"/>
    </location>
</feature>
<evidence type="ECO:0000256" key="2">
    <source>
        <dbReference type="SAM" id="SignalP"/>
    </source>
</evidence>
<keyword evidence="1" id="KW-1133">Transmembrane helix</keyword>
<protein>
    <submittedName>
        <fullName evidence="3">Uncharacterized protein</fullName>
    </submittedName>
</protein>
<dbReference type="EMBL" id="HBUF01351543">
    <property type="protein sequence ID" value="CAG6714195.1"/>
    <property type="molecule type" value="Transcribed_RNA"/>
</dbReference>
<feature type="signal peptide" evidence="2">
    <location>
        <begin position="1"/>
        <end position="24"/>
    </location>
</feature>
<keyword evidence="1" id="KW-0472">Membrane</keyword>
<accession>A0A8D8UZY1</accession>
<dbReference type="AlphaFoldDB" id="A0A8D8UZY1"/>
<sequence>MTKSIIFLVSFSVFLLTFTGSVEGFMDCNPFSNTSLVCPESSNNATQVYCCYDVFGNPNCCELVVFLLISGSYFYLLVILLAIIVLPIMYCYLRSCRPDLEFTPVYQVQDPPGYNRFSTIRNNYTRI</sequence>
<organism evidence="3">
    <name type="scientific">Cacopsylla melanoneura</name>
    <dbReference type="NCBI Taxonomy" id="428564"/>
    <lineage>
        <taxon>Eukaryota</taxon>
        <taxon>Metazoa</taxon>
        <taxon>Ecdysozoa</taxon>
        <taxon>Arthropoda</taxon>
        <taxon>Hexapoda</taxon>
        <taxon>Insecta</taxon>
        <taxon>Pterygota</taxon>
        <taxon>Neoptera</taxon>
        <taxon>Paraneoptera</taxon>
        <taxon>Hemiptera</taxon>
        <taxon>Sternorrhyncha</taxon>
        <taxon>Psylloidea</taxon>
        <taxon>Psyllidae</taxon>
        <taxon>Psyllinae</taxon>
        <taxon>Cacopsylla</taxon>
    </lineage>
</organism>
<evidence type="ECO:0000313" key="3">
    <source>
        <dbReference type="EMBL" id="CAG6714195.1"/>
    </source>
</evidence>
<evidence type="ECO:0000256" key="1">
    <source>
        <dbReference type="SAM" id="Phobius"/>
    </source>
</evidence>
<feature type="transmembrane region" description="Helical" evidence="1">
    <location>
        <begin position="73"/>
        <end position="93"/>
    </location>
</feature>
<dbReference type="EMBL" id="HBUF01351541">
    <property type="protein sequence ID" value="CAG6714193.1"/>
    <property type="molecule type" value="Transcribed_RNA"/>
</dbReference>
<name>A0A8D8UZY1_9HEMI</name>
<dbReference type="EMBL" id="HBUF01351544">
    <property type="protein sequence ID" value="CAG6714196.1"/>
    <property type="molecule type" value="Transcribed_RNA"/>
</dbReference>
<dbReference type="EMBL" id="HBUF01004174">
    <property type="protein sequence ID" value="CAG6606611.1"/>
    <property type="molecule type" value="Transcribed_RNA"/>
</dbReference>
<proteinExistence type="predicted"/>